<protein>
    <recommendedName>
        <fullName evidence="4">Zinc finger CHC2-type domain-containing protein</fullName>
    </recommendedName>
</protein>
<dbReference type="Proteomes" id="UP000031449">
    <property type="component" value="Plasmid unnamed"/>
</dbReference>
<keyword evidence="3" id="KW-0862">Zinc</keyword>
<dbReference type="OrthoDB" id="2665710at2"/>
<dbReference type="SMART" id="SM00400">
    <property type="entry name" value="ZnF_CHCC"/>
    <property type="match status" value="1"/>
</dbReference>
<dbReference type="PANTHER" id="PTHR30313:SF2">
    <property type="entry name" value="DNA PRIMASE"/>
    <property type="match status" value="1"/>
</dbReference>
<dbReference type="PANTHER" id="PTHR30313">
    <property type="entry name" value="DNA PRIMASE"/>
    <property type="match status" value="1"/>
</dbReference>
<reference evidence="5 6" key="1">
    <citation type="submission" date="2014-08" db="EMBL/GenBank/DDBJ databases">
        <title>Complete genome of a marine bacteria Jeotgalibacillus malaysiensis.</title>
        <authorList>
            <person name="Yaakop A.S."/>
            <person name="Chan K.-G."/>
            <person name="Goh K.M."/>
        </authorList>
    </citation>
    <scope>NUCLEOTIDE SEQUENCE [LARGE SCALE GENOMIC DNA]</scope>
    <source>
        <strain evidence="5 6">D5</strain>
        <plasmid evidence="6">Plasmid</plasmid>
    </source>
</reference>
<dbReference type="EMBL" id="CP009417">
    <property type="protein sequence ID" value="AJD93546.1"/>
    <property type="molecule type" value="Genomic_DNA"/>
</dbReference>
<gene>
    <name evidence="5" type="ORF">JMA_42290</name>
</gene>
<keyword evidence="6" id="KW-1185">Reference proteome</keyword>
<keyword evidence="1" id="KW-0479">Metal-binding</keyword>
<dbReference type="BioCyc" id="JESP1508404:G14D9-13552-MONOMER"/>
<evidence type="ECO:0000256" key="3">
    <source>
        <dbReference type="ARBA" id="ARBA00022833"/>
    </source>
</evidence>
<evidence type="ECO:0000313" key="5">
    <source>
        <dbReference type="EMBL" id="AJD93546.1"/>
    </source>
</evidence>
<name>A0A0B5ATZ9_9BACL</name>
<dbReference type="Pfam" id="PF12965">
    <property type="entry name" value="DUF3854"/>
    <property type="match status" value="1"/>
</dbReference>
<dbReference type="GO" id="GO:0003677">
    <property type="term" value="F:DNA binding"/>
    <property type="evidence" value="ECO:0007669"/>
    <property type="project" value="InterPro"/>
</dbReference>
<dbReference type="Pfam" id="PF01807">
    <property type="entry name" value="Zn_ribbon_DnaG"/>
    <property type="match status" value="1"/>
</dbReference>
<dbReference type="InterPro" id="IPR024385">
    <property type="entry name" value="DUF3854"/>
</dbReference>
<keyword evidence="2" id="KW-0863">Zinc-finger</keyword>
<dbReference type="GO" id="GO:0003899">
    <property type="term" value="F:DNA-directed RNA polymerase activity"/>
    <property type="evidence" value="ECO:0007669"/>
    <property type="project" value="InterPro"/>
</dbReference>
<dbReference type="InterPro" id="IPR002694">
    <property type="entry name" value="Znf_CHC2"/>
</dbReference>
<dbReference type="GO" id="GO:0008270">
    <property type="term" value="F:zinc ion binding"/>
    <property type="evidence" value="ECO:0007669"/>
    <property type="project" value="UniProtKB-KW"/>
</dbReference>
<dbReference type="GO" id="GO:0006269">
    <property type="term" value="P:DNA replication, synthesis of primer"/>
    <property type="evidence" value="ECO:0007669"/>
    <property type="project" value="TreeGrafter"/>
</dbReference>
<keyword evidence="5" id="KW-0614">Plasmid</keyword>
<organism evidence="5 6">
    <name type="scientific">Jeotgalibacillus malaysiensis</name>
    <dbReference type="NCBI Taxonomy" id="1508404"/>
    <lineage>
        <taxon>Bacteria</taxon>
        <taxon>Bacillati</taxon>
        <taxon>Bacillota</taxon>
        <taxon>Bacilli</taxon>
        <taxon>Bacillales</taxon>
        <taxon>Caryophanaceae</taxon>
        <taxon>Jeotgalibacillus</taxon>
    </lineage>
</organism>
<dbReference type="KEGG" id="jeo:JMA_42290"/>
<sequence>MKKKNDTFFQDVLKEVKKVTLTDIVEDYVPIKRNTYSDNDAHCPFHADESFGSFKMNDGKNLYKCFSCGESGDGIKFVQEVENLPFKRAVMKIAYQHNIVSKKQAEEYFEGVTENVSFNRIERKVKVKTDDVVEKASDDVLDGLFRAFIDACELTDEHRAILEARGLSKEQIEEQGFFSFPEATHDFIFRFYKLMHDRKLNNQDLKHVPGFVTAEHHREEKDGETRYLYVFQTKKGLGIPVRNSKGQVVGIQVRRDELKGDEKRYGWFSSTYAENKNVYKHGTPAGAPLHTTYAKDSAFKNVVFITEGIFKSLAIANQFQSTTISLQGVGNFHEIVEELRAIEEAQGKIEHIFVAHDADMAQNVNVYLHLKNMVTKIKEAFPDITFYNSLWDETYGKGIDDLIQNGEVSRLRRIDMDTFIEMYDAIIEPLEKEHEKNIRAIKKEYVKEAFEKEVFNPLMTA</sequence>
<dbReference type="AlphaFoldDB" id="A0A0B5ATZ9"/>
<dbReference type="GO" id="GO:0005737">
    <property type="term" value="C:cytoplasm"/>
    <property type="evidence" value="ECO:0007669"/>
    <property type="project" value="TreeGrafter"/>
</dbReference>
<dbReference type="SUPFAM" id="SSF57783">
    <property type="entry name" value="Zinc beta-ribbon"/>
    <property type="match status" value="1"/>
</dbReference>
<evidence type="ECO:0000313" key="6">
    <source>
        <dbReference type="Proteomes" id="UP000031449"/>
    </source>
</evidence>
<geneLocation type="plasmid" evidence="6"/>
<dbReference type="HOGENOM" id="CLU_032287_0_0_9"/>
<dbReference type="InterPro" id="IPR050219">
    <property type="entry name" value="DnaG_primase"/>
</dbReference>
<evidence type="ECO:0000259" key="4">
    <source>
        <dbReference type="SMART" id="SM00400"/>
    </source>
</evidence>
<evidence type="ECO:0000256" key="1">
    <source>
        <dbReference type="ARBA" id="ARBA00022723"/>
    </source>
</evidence>
<evidence type="ECO:0000256" key="2">
    <source>
        <dbReference type="ARBA" id="ARBA00022771"/>
    </source>
</evidence>
<dbReference type="Gene3D" id="3.90.580.10">
    <property type="entry name" value="Zinc finger, CHC2-type domain"/>
    <property type="match status" value="1"/>
</dbReference>
<accession>A0A0B5ATZ9</accession>
<feature type="domain" description="Zinc finger CHC2-type" evidence="4">
    <location>
        <begin position="39"/>
        <end position="94"/>
    </location>
</feature>
<dbReference type="InterPro" id="IPR036977">
    <property type="entry name" value="DNA_primase_Znf_CHC2"/>
</dbReference>
<proteinExistence type="predicted"/>